<keyword evidence="3" id="KW-0472">Membrane</keyword>
<dbReference type="InterPro" id="IPR029044">
    <property type="entry name" value="Nucleotide-diphossugar_trans"/>
</dbReference>
<evidence type="ECO:0000313" key="8">
    <source>
        <dbReference type="Proteomes" id="UP000437380"/>
    </source>
</evidence>
<dbReference type="EMBL" id="WDAG01000023">
    <property type="protein sequence ID" value="KAB6657169.1"/>
    <property type="molecule type" value="Genomic_DNA"/>
</dbReference>
<dbReference type="Proteomes" id="UP000470952">
    <property type="component" value="Unassembled WGS sequence"/>
</dbReference>
<keyword evidence="1" id="KW-0328">Glycosyltransferase</keyword>
<dbReference type="InterPro" id="IPR001173">
    <property type="entry name" value="Glyco_trans_2-like"/>
</dbReference>
<accession>A0A6I1BKD2</accession>
<dbReference type="EMBL" id="WCZY01000023">
    <property type="protein sequence ID" value="KAB6690229.1"/>
    <property type="molecule type" value="Genomic_DNA"/>
</dbReference>
<evidence type="ECO:0000313" key="6">
    <source>
        <dbReference type="EMBL" id="KAB6690229.1"/>
    </source>
</evidence>
<dbReference type="EMBL" id="WCZV01000024">
    <property type="protein sequence ID" value="KAB6697790.1"/>
    <property type="molecule type" value="Genomic_DNA"/>
</dbReference>
<gene>
    <name evidence="7" type="ORF">GAY17_16355</name>
    <name evidence="5" type="ORF">GAZ76_16875</name>
    <name evidence="6" type="ORF">GAZ92_15245</name>
</gene>
<feature type="domain" description="Glycosyltransferase 2-like" evidence="4">
    <location>
        <begin position="27"/>
        <end position="143"/>
    </location>
</feature>
<evidence type="ECO:0000256" key="2">
    <source>
        <dbReference type="ARBA" id="ARBA00022679"/>
    </source>
</evidence>
<dbReference type="Gene3D" id="3.90.550.10">
    <property type="entry name" value="Spore Coat Polysaccharide Biosynthesis Protein SpsA, Chain A"/>
    <property type="match status" value="1"/>
</dbReference>
<evidence type="ECO:0000313" key="7">
    <source>
        <dbReference type="EMBL" id="KAB6697790.1"/>
    </source>
</evidence>
<evidence type="ECO:0000313" key="10">
    <source>
        <dbReference type="Proteomes" id="UP000470952"/>
    </source>
</evidence>
<evidence type="ECO:0000313" key="9">
    <source>
        <dbReference type="Proteomes" id="UP000470777"/>
    </source>
</evidence>
<sequence>MCTRCTNETQRAIFRLFNIMFATMLISIIVPVYNSANCLKSCIDNVLAQTYTEWELILVDDGSTDGSANICDDYANRDSRILSWHLANGGVGHARNFGLSQAHGDWITFCDSDDEMPPGALAAYVSCFIPGVDLIRGGFERVKNGNTTLVSTPKCVVGRKEDIISKCSSTRYEAYLWNSCFRKEIIGDIRFNEKISWCEDHLFTFSAIKNAKSVMFIPEVVYRYYAPEVTDGSSFGKNLSSRYINPDMIITEALAEMKVKKECVAEYSKDFLDLIRREFEYKVRLAIRYAVIGNHICQAFILTLRYLPKNLILPIKLLYYIKIAPILKLNIK</sequence>
<dbReference type="Proteomes" id="UP000470777">
    <property type="component" value="Unassembled WGS sequence"/>
</dbReference>
<evidence type="ECO:0000256" key="3">
    <source>
        <dbReference type="SAM" id="Phobius"/>
    </source>
</evidence>
<feature type="transmembrane region" description="Helical" evidence="3">
    <location>
        <begin position="12"/>
        <end position="33"/>
    </location>
</feature>
<proteinExistence type="predicted"/>
<organism evidence="7 8">
    <name type="scientific">Phocaeicola vulgatus</name>
    <name type="common">Bacteroides vulgatus</name>
    <dbReference type="NCBI Taxonomy" id="821"/>
    <lineage>
        <taxon>Bacteria</taxon>
        <taxon>Pseudomonadati</taxon>
        <taxon>Bacteroidota</taxon>
        <taxon>Bacteroidia</taxon>
        <taxon>Bacteroidales</taxon>
        <taxon>Bacteroidaceae</taxon>
        <taxon>Phocaeicola</taxon>
    </lineage>
</organism>
<dbReference type="GO" id="GO:0016758">
    <property type="term" value="F:hexosyltransferase activity"/>
    <property type="evidence" value="ECO:0007669"/>
    <property type="project" value="UniProtKB-ARBA"/>
</dbReference>
<keyword evidence="3" id="KW-1133">Transmembrane helix</keyword>
<keyword evidence="2 5" id="KW-0808">Transferase</keyword>
<evidence type="ECO:0000313" key="5">
    <source>
        <dbReference type="EMBL" id="KAB6657169.1"/>
    </source>
</evidence>
<evidence type="ECO:0000256" key="1">
    <source>
        <dbReference type="ARBA" id="ARBA00022676"/>
    </source>
</evidence>
<keyword evidence="3" id="KW-0812">Transmembrane</keyword>
<evidence type="ECO:0000259" key="4">
    <source>
        <dbReference type="Pfam" id="PF00535"/>
    </source>
</evidence>
<protein>
    <submittedName>
        <fullName evidence="7">Glycosyltransferase</fullName>
    </submittedName>
</protein>
<dbReference type="Proteomes" id="UP000437380">
    <property type="component" value="Unassembled WGS sequence"/>
</dbReference>
<name>A0A6I1BKD2_PHOVU</name>
<reference evidence="8 9" key="1">
    <citation type="journal article" date="2019" name="Nat. Med.">
        <title>A library of human gut bacterial isolates paired with longitudinal multiomics data enables mechanistic microbiome research.</title>
        <authorList>
            <person name="Poyet M."/>
            <person name="Groussin M."/>
            <person name="Gibbons S.M."/>
            <person name="Avila-Pacheco J."/>
            <person name="Jiang X."/>
            <person name="Kearney S.M."/>
            <person name="Perrotta A.R."/>
            <person name="Berdy B."/>
            <person name="Zhao S."/>
            <person name="Lieberman T.D."/>
            <person name="Swanson P.K."/>
            <person name="Smith M."/>
            <person name="Roesemann S."/>
            <person name="Alexander J.E."/>
            <person name="Rich S.A."/>
            <person name="Livny J."/>
            <person name="Vlamakis H."/>
            <person name="Clish C."/>
            <person name="Bullock K."/>
            <person name="Deik A."/>
            <person name="Scott J."/>
            <person name="Pierce K.A."/>
            <person name="Xavier R.J."/>
            <person name="Alm E.J."/>
        </authorList>
    </citation>
    <scope>NUCLEOTIDE SEQUENCE [LARGE SCALE GENOMIC DNA]</scope>
    <source>
        <strain evidence="7 8">BIOML-A82</strain>
        <strain evidence="6 9">BIOML-A85</strain>
        <strain evidence="5 10">BIOML-A93</strain>
    </source>
</reference>
<dbReference type="PANTHER" id="PTHR22916:SF51">
    <property type="entry name" value="GLYCOSYLTRANSFERASE EPSH-RELATED"/>
    <property type="match status" value="1"/>
</dbReference>
<dbReference type="AlphaFoldDB" id="A0A6I1BKD2"/>
<dbReference type="SUPFAM" id="SSF53448">
    <property type="entry name" value="Nucleotide-diphospho-sugar transferases"/>
    <property type="match status" value="1"/>
</dbReference>
<dbReference type="PANTHER" id="PTHR22916">
    <property type="entry name" value="GLYCOSYLTRANSFERASE"/>
    <property type="match status" value="1"/>
</dbReference>
<dbReference type="Pfam" id="PF00535">
    <property type="entry name" value="Glycos_transf_2"/>
    <property type="match status" value="1"/>
</dbReference>
<comment type="caution">
    <text evidence="7">The sequence shown here is derived from an EMBL/GenBank/DDBJ whole genome shotgun (WGS) entry which is preliminary data.</text>
</comment>